<protein>
    <recommendedName>
        <fullName evidence="11">G-protein coupled receptors family 3 profile domain-containing protein</fullName>
    </recommendedName>
</protein>
<dbReference type="InterPro" id="IPR028082">
    <property type="entry name" value="Peripla_BP_I"/>
</dbReference>
<dbReference type="CDD" id="cd06366">
    <property type="entry name" value="PBP1_GABAb_receptor"/>
    <property type="match status" value="1"/>
</dbReference>
<dbReference type="EMBL" id="PZQS01000003">
    <property type="protein sequence ID" value="PVD34367.1"/>
    <property type="molecule type" value="Genomic_DNA"/>
</dbReference>
<dbReference type="PROSITE" id="PS50259">
    <property type="entry name" value="G_PROTEIN_RECEP_F3_4"/>
    <property type="match status" value="1"/>
</dbReference>
<reference evidence="12 13" key="1">
    <citation type="submission" date="2018-04" db="EMBL/GenBank/DDBJ databases">
        <title>The genome of golden apple snail Pomacea canaliculata provides insight into stress tolerance and invasive adaptation.</title>
        <authorList>
            <person name="Liu C."/>
            <person name="Liu B."/>
            <person name="Ren Y."/>
            <person name="Zhang Y."/>
            <person name="Wang H."/>
            <person name="Li S."/>
            <person name="Jiang F."/>
            <person name="Yin L."/>
            <person name="Zhang G."/>
            <person name="Qian W."/>
            <person name="Fan W."/>
        </authorList>
    </citation>
    <scope>NUCLEOTIDE SEQUENCE [LARGE SCALE GENOMIC DNA]</scope>
    <source>
        <strain evidence="12">SZHN2017</strain>
        <tissue evidence="12">Muscle</tissue>
    </source>
</reference>
<dbReference type="OrthoDB" id="2150267at2759"/>
<dbReference type="GO" id="GO:0007214">
    <property type="term" value="P:gamma-aminobutyric acid signaling pathway"/>
    <property type="evidence" value="ECO:0007669"/>
    <property type="project" value="TreeGrafter"/>
</dbReference>
<dbReference type="Proteomes" id="UP000245119">
    <property type="component" value="Linkage Group LG3"/>
</dbReference>
<feature type="region of interest" description="Disordered" evidence="9">
    <location>
        <begin position="79"/>
        <end position="132"/>
    </location>
</feature>
<evidence type="ECO:0000256" key="10">
    <source>
        <dbReference type="SAM" id="Phobius"/>
    </source>
</evidence>
<evidence type="ECO:0000313" key="12">
    <source>
        <dbReference type="EMBL" id="PVD34367.1"/>
    </source>
</evidence>
<evidence type="ECO:0000256" key="5">
    <source>
        <dbReference type="ARBA" id="ARBA00023136"/>
    </source>
</evidence>
<dbReference type="PRINTS" id="PR01177">
    <property type="entry name" value="GABAB1RECPTR"/>
</dbReference>
<evidence type="ECO:0000259" key="11">
    <source>
        <dbReference type="PROSITE" id="PS50259"/>
    </source>
</evidence>
<keyword evidence="7" id="KW-0325">Glycoprotein</keyword>
<evidence type="ECO:0000256" key="7">
    <source>
        <dbReference type="ARBA" id="ARBA00023180"/>
    </source>
</evidence>
<dbReference type="SUPFAM" id="SSF53822">
    <property type="entry name" value="Periplasmic binding protein-like I"/>
    <property type="match status" value="1"/>
</dbReference>
<sequence>MTRTRAIKFARKKEKKREICIKEELGISTDAAGFRILSSVEKRLKETMEPEVRRLFIPIVVIFVTFLLPTSGRKWQATGTPGLFPGTSLTRSNGSKDTKELQFDTSTITGEESIGSKEMATRRQGLSPPRRALPEFLKMRLQRSMPDDQKLEEEDQESTHPGGSGSEDADKASHGTRGDNVVLAWATGASAGDVSNPESTSVEEFMMAVPTISSSEVPDFCCWEDGWATRDTTEYESSSREVIADDEGARTDEMDSYLGDVVRKSGDEEEEEGVLYIGGIFELTNNPHSASPRSELDAALLAIRHVNEQRIVPGYRLHLVYNDSKCDAGVGTDVFYDMIYRMPPGRRITMVMGSSCTEVSKTLAEIAPYWNLVLISYGETSPALGDREKYKTFFRLALADSALVPARRMFIRNFGWKTAMNDIGEDLGIHNISVAASLSFKDATVEIKEKLQEIKEMDLRVIIAAFAESTARQVFCEAYHEKLTGPRYVWLLVGSFSYPWWLDAQGTRCTAEQLTKALDGCFAVGSLNTLLGGETSVANLTSAEFKQAYIDNNGSNPMSFFAATTYDTVWTIALTLRAVVTQRRQSSQPLTPLTPLHEMNYSDLEEIRDMYLNIIENMHFLGVSGPVSFKGSDREGISVIYQLQDGNSSRVAIHYPGSTELDFSCDECYQIVWQVFPGLPYWVMVCPSIAVLFLQEEESPRRKDRSDQAKNHRVRHFLQQRRLLWCGHRPGPGVSPVQSVSPETQLSSPTLNNVAVIGCILVYATVVLMGLDDRIMPPDVFSVVCTVRVFLLAAGFSLAFGAMFAKTFRVHQIFTRAHHGLVKSKNCLFYVLSRFASHSSAASFTIGVGGGSRGGGAAAAKRQRKREETNE</sequence>
<evidence type="ECO:0000256" key="1">
    <source>
        <dbReference type="ARBA" id="ARBA00004141"/>
    </source>
</evidence>
<proteinExistence type="predicted"/>
<keyword evidence="2 10" id="KW-0812">Transmembrane</keyword>
<evidence type="ECO:0000256" key="4">
    <source>
        <dbReference type="ARBA" id="ARBA00023040"/>
    </source>
</evidence>
<evidence type="ECO:0000313" key="13">
    <source>
        <dbReference type="Proteomes" id="UP000245119"/>
    </source>
</evidence>
<dbReference type="InterPro" id="IPR002455">
    <property type="entry name" value="GPCR3_GABA-B"/>
</dbReference>
<evidence type="ECO:0000256" key="8">
    <source>
        <dbReference type="ARBA" id="ARBA00023224"/>
    </source>
</evidence>
<keyword evidence="8" id="KW-0807">Transducer</keyword>
<keyword evidence="4" id="KW-0297">G-protein coupled receptor</keyword>
<dbReference type="InterPro" id="IPR017978">
    <property type="entry name" value="GPCR_3_C"/>
</dbReference>
<dbReference type="InterPro" id="IPR001828">
    <property type="entry name" value="ANF_lig-bd_rcpt"/>
</dbReference>
<comment type="subcellular location">
    <subcellularLocation>
        <location evidence="1">Membrane</location>
        <topology evidence="1">Multi-pass membrane protein</topology>
    </subcellularLocation>
</comment>
<evidence type="ECO:0000256" key="6">
    <source>
        <dbReference type="ARBA" id="ARBA00023170"/>
    </source>
</evidence>
<keyword evidence="5 10" id="KW-0472">Membrane</keyword>
<feature type="transmembrane region" description="Helical" evidence="10">
    <location>
        <begin position="751"/>
        <end position="769"/>
    </location>
</feature>
<feature type="region of interest" description="Disordered" evidence="9">
    <location>
        <begin position="146"/>
        <end position="175"/>
    </location>
</feature>
<accession>A0A2T7PLV1</accession>
<dbReference type="GO" id="GO:0038039">
    <property type="term" value="C:G protein-coupled receptor heterodimeric complex"/>
    <property type="evidence" value="ECO:0007669"/>
    <property type="project" value="TreeGrafter"/>
</dbReference>
<feature type="transmembrane region" description="Helical" evidence="10">
    <location>
        <begin position="781"/>
        <end position="805"/>
    </location>
</feature>
<dbReference type="Pfam" id="PF00003">
    <property type="entry name" value="7tm_3"/>
    <property type="match status" value="1"/>
</dbReference>
<evidence type="ECO:0000256" key="2">
    <source>
        <dbReference type="ARBA" id="ARBA00022692"/>
    </source>
</evidence>
<organism evidence="12 13">
    <name type="scientific">Pomacea canaliculata</name>
    <name type="common">Golden apple snail</name>
    <dbReference type="NCBI Taxonomy" id="400727"/>
    <lineage>
        <taxon>Eukaryota</taxon>
        <taxon>Metazoa</taxon>
        <taxon>Spiralia</taxon>
        <taxon>Lophotrochozoa</taxon>
        <taxon>Mollusca</taxon>
        <taxon>Gastropoda</taxon>
        <taxon>Caenogastropoda</taxon>
        <taxon>Architaenioglossa</taxon>
        <taxon>Ampullarioidea</taxon>
        <taxon>Ampullariidae</taxon>
        <taxon>Pomacea</taxon>
    </lineage>
</organism>
<dbReference type="PANTHER" id="PTHR10519">
    <property type="entry name" value="GABA-B RECEPTOR"/>
    <property type="match status" value="1"/>
</dbReference>
<evidence type="ECO:0000256" key="9">
    <source>
        <dbReference type="SAM" id="MobiDB-lite"/>
    </source>
</evidence>
<gene>
    <name evidence="12" type="ORF">C0Q70_05638</name>
</gene>
<feature type="region of interest" description="Disordered" evidence="9">
    <location>
        <begin position="851"/>
        <end position="871"/>
    </location>
</feature>
<dbReference type="AlphaFoldDB" id="A0A2T7PLV1"/>
<dbReference type="GO" id="GO:0004965">
    <property type="term" value="F:G protein-coupled GABA receptor activity"/>
    <property type="evidence" value="ECO:0007669"/>
    <property type="project" value="InterPro"/>
</dbReference>
<dbReference type="STRING" id="400727.A0A2T7PLV1"/>
<name>A0A2T7PLV1_POMCA</name>
<keyword evidence="13" id="KW-1185">Reference proteome</keyword>
<keyword evidence="3 10" id="KW-1133">Transmembrane helix</keyword>
<dbReference type="PRINTS" id="PR01176">
    <property type="entry name" value="GABABRECEPTR"/>
</dbReference>
<dbReference type="PANTHER" id="PTHR10519:SF46">
    <property type="entry name" value="METABOTROPIC GABA-B RECEPTOR SUBTYPE 3, ISOFORM A"/>
    <property type="match status" value="1"/>
</dbReference>
<evidence type="ECO:0000256" key="3">
    <source>
        <dbReference type="ARBA" id="ARBA00022989"/>
    </source>
</evidence>
<keyword evidence="6" id="KW-0675">Receptor</keyword>
<dbReference type="Gene3D" id="3.40.50.2300">
    <property type="match status" value="2"/>
</dbReference>
<feature type="domain" description="G-protein coupled receptors family 3 profile" evidence="11">
    <location>
        <begin position="747"/>
        <end position="815"/>
    </location>
</feature>
<feature type="transmembrane region" description="Helical" evidence="10">
    <location>
        <begin position="52"/>
        <end position="69"/>
    </location>
</feature>
<dbReference type="Pfam" id="PF01094">
    <property type="entry name" value="ANF_receptor"/>
    <property type="match status" value="1"/>
</dbReference>
<comment type="caution">
    <text evidence="12">The sequence shown here is derived from an EMBL/GenBank/DDBJ whole genome shotgun (WGS) entry which is preliminary data.</text>
</comment>
<feature type="transmembrane region" description="Helical" evidence="10">
    <location>
        <begin position="671"/>
        <end position="694"/>
    </location>
</feature>